<dbReference type="RefSeq" id="WP_058449143.1">
    <property type="nucleotide sequence ID" value="NZ_CAAAJF010000012.1"/>
</dbReference>
<evidence type="ECO:0000313" key="5">
    <source>
        <dbReference type="Proteomes" id="UP000093336"/>
    </source>
</evidence>
<dbReference type="Pfam" id="PF02661">
    <property type="entry name" value="Fic"/>
    <property type="match status" value="1"/>
</dbReference>
<dbReference type="SUPFAM" id="SSF140931">
    <property type="entry name" value="Fic-like"/>
    <property type="match status" value="1"/>
</dbReference>
<dbReference type="InterPro" id="IPR036597">
    <property type="entry name" value="Fido-like_dom_sf"/>
</dbReference>
<reference evidence="2 4" key="1">
    <citation type="submission" date="2015-11" db="EMBL/GenBank/DDBJ databases">
        <title>Genomic analysis of 38 Legionella species identifies large and diverse effector repertoires.</title>
        <authorList>
            <person name="Burstein D."/>
            <person name="Amaro F."/>
            <person name="Zusman T."/>
            <person name="Lifshitz Z."/>
            <person name="Cohen O."/>
            <person name="Gilbert J.A."/>
            <person name="Pupko T."/>
            <person name="Shuman H.A."/>
            <person name="Segal G."/>
        </authorList>
    </citation>
    <scope>NUCLEOTIDE SEQUENCE [LARGE SCALE GENOMIC DNA]</scope>
    <source>
        <strain evidence="2 4">JA-26-G1-E2</strain>
    </source>
</reference>
<organism evidence="2 4">
    <name type="scientific">Legionella jamestowniensis</name>
    <dbReference type="NCBI Taxonomy" id="455"/>
    <lineage>
        <taxon>Bacteria</taxon>
        <taxon>Pseudomonadati</taxon>
        <taxon>Pseudomonadota</taxon>
        <taxon>Gammaproteobacteria</taxon>
        <taxon>Legionellales</taxon>
        <taxon>Legionellaceae</taxon>
        <taxon>Legionella</taxon>
    </lineage>
</organism>
<comment type="caution">
    <text evidence="2">The sequence shown here is derived from an EMBL/GenBank/DDBJ whole genome shotgun (WGS) entry which is preliminary data.</text>
</comment>
<reference evidence="3 5" key="2">
    <citation type="submission" date="2016-05" db="EMBL/GenBank/DDBJ databases">
        <authorList>
            <person name="Prochazka B."/>
            <person name="Indra A."/>
            <person name="Hasenberger P."/>
            <person name="Blaschitz M."/>
            <person name="Wagner L."/>
            <person name="Wewalka G."/>
            <person name="Sorschag S."/>
            <person name="Schmid D."/>
            <person name="Ruppitsch W."/>
        </authorList>
    </citation>
    <scope>NUCLEOTIDE SEQUENCE [LARGE SCALE GENOMIC DNA]</scope>
    <source>
        <strain evidence="3 5">974010_12</strain>
    </source>
</reference>
<evidence type="ECO:0000313" key="2">
    <source>
        <dbReference type="EMBL" id="KTD06919.1"/>
    </source>
</evidence>
<gene>
    <name evidence="3" type="ORF">A8135_02920</name>
    <name evidence="2" type="ORF">Ljam_1114</name>
</gene>
<accession>A0A0W0UGX3</accession>
<dbReference type="Proteomes" id="UP000054715">
    <property type="component" value="Unassembled WGS sequence"/>
</dbReference>
<keyword evidence="5" id="KW-1185">Reference proteome</keyword>
<protein>
    <submittedName>
        <fullName evidence="2">Ankyrin repeat-containing protein</fullName>
    </submittedName>
</protein>
<dbReference type="Proteomes" id="UP000093336">
    <property type="component" value="Unassembled WGS sequence"/>
</dbReference>
<name>A0A0W0UGX3_9GAMM</name>
<dbReference type="PROSITE" id="PS51459">
    <property type="entry name" value="FIDO"/>
    <property type="match status" value="1"/>
</dbReference>
<evidence type="ECO:0000313" key="3">
    <source>
        <dbReference type="EMBL" id="OCH97442.1"/>
    </source>
</evidence>
<sequence>MLSEPIDIEEVFAGLPNDDFWKLIMDWEHWELNDPLLFDKQSSPGYLKNASRALLFLLETINEPVTLEFIIQLHDIAYHENNDDYLGLKPFGSSGLAADAVSLEGIRELLAKVKHRPKKDLSLCYYKDGDSNTIYKIDAESISAEEILMNLETGFWDQLLIDRRSSIQDVVLEVNALLAQFHVSLSEAQTEQNQLESITTLIRELHQYHPFNDGNGRTFIFLLLNKLLIMNALSPSTVEKPERFSGYSIQELVEEIEKGQVNFRDICTQPEEKTISLQQYLKNKIANYSLPDKSNVGELGIFSTEKPKFKNNASPESHNKKI</sequence>
<proteinExistence type="predicted"/>
<dbReference type="EMBL" id="LNYG01000013">
    <property type="protein sequence ID" value="KTD06919.1"/>
    <property type="molecule type" value="Genomic_DNA"/>
</dbReference>
<dbReference type="STRING" id="455.Ljam_1114"/>
<dbReference type="PATRIC" id="fig|455.5.peg.1179"/>
<evidence type="ECO:0000313" key="4">
    <source>
        <dbReference type="Proteomes" id="UP000054715"/>
    </source>
</evidence>
<dbReference type="Gene3D" id="1.10.3290.10">
    <property type="entry name" value="Fido-like domain"/>
    <property type="match status" value="1"/>
</dbReference>
<dbReference type="InterPro" id="IPR003812">
    <property type="entry name" value="Fido"/>
</dbReference>
<dbReference type="EMBL" id="LYOZ01000037">
    <property type="protein sequence ID" value="OCH97442.1"/>
    <property type="molecule type" value="Genomic_DNA"/>
</dbReference>
<evidence type="ECO:0000259" key="1">
    <source>
        <dbReference type="PROSITE" id="PS51459"/>
    </source>
</evidence>
<feature type="domain" description="Fido" evidence="1">
    <location>
        <begin position="142"/>
        <end position="283"/>
    </location>
</feature>
<dbReference type="AlphaFoldDB" id="A0A0W0UGX3"/>
<dbReference type="OrthoDB" id="5636866at2"/>